<dbReference type="InterPro" id="IPR039356">
    <property type="entry name" value="YfbR/HDDC2"/>
</dbReference>
<sequence>MNTDIIKGRLLFLKEAENLKNIMRSSHTSKGRIESTAEHTWRLALLALVFEDELKYLDFSRVLKMCLVHDLGETINGDVPATEKKNHPDKDVQERNDLLLLTQSLDAPLRNAILELWEEYEAGLTQEAVAVKALDKLETILQHNQGINPDDFDYEFNLSYGEKYTDKHPLFKSIRVLMDRETMQKINNSK</sequence>
<dbReference type="EMBL" id="JAHWXT010000001">
    <property type="protein sequence ID" value="MCF0262952.1"/>
    <property type="molecule type" value="Genomic_DNA"/>
</dbReference>
<comment type="catalytic activity">
    <reaction evidence="1">
        <text>a 2'-deoxyribonucleoside 5'-phosphate + H2O = a 2'-deoxyribonucleoside + phosphate</text>
        <dbReference type="Rhea" id="RHEA:36167"/>
        <dbReference type="ChEBI" id="CHEBI:15377"/>
        <dbReference type="ChEBI" id="CHEBI:18274"/>
        <dbReference type="ChEBI" id="CHEBI:43474"/>
        <dbReference type="ChEBI" id="CHEBI:65317"/>
        <dbReference type="EC" id="3.1.3.89"/>
    </reaction>
</comment>
<dbReference type="InterPro" id="IPR003607">
    <property type="entry name" value="HD/PDEase_dom"/>
</dbReference>
<evidence type="ECO:0000256" key="3">
    <source>
        <dbReference type="ARBA" id="ARBA00001941"/>
    </source>
</evidence>
<dbReference type="Pfam" id="PF13023">
    <property type="entry name" value="HD_3"/>
    <property type="match status" value="1"/>
</dbReference>
<dbReference type="AlphaFoldDB" id="A0A8X8GCR3"/>
<comment type="cofactor">
    <cofactor evidence="2">
        <name>Mn(2+)</name>
        <dbReference type="ChEBI" id="CHEBI:29035"/>
    </cofactor>
</comment>
<evidence type="ECO:0000256" key="6">
    <source>
        <dbReference type="ARBA" id="ARBA00022723"/>
    </source>
</evidence>
<proteinExistence type="predicted"/>
<comment type="cofactor">
    <cofactor evidence="3">
        <name>Co(2+)</name>
        <dbReference type="ChEBI" id="CHEBI:48828"/>
    </cofactor>
</comment>
<dbReference type="SMART" id="SM00471">
    <property type="entry name" value="HDc"/>
    <property type="match status" value="1"/>
</dbReference>
<dbReference type="Gene3D" id="1.10.3210.10">
    <property type="entry name" value="Hypothetical protein af1432"/>
    <property type="match status" value="1"/>
</dbReference>
<comment type="caution">
    <text evidence="9">The sequence shown here is derived from an EMBL/GenBank/DDBJ whole genome shotgun (WGS) entry which is preliminary data.</text>
</comment>
<dbReference type="RefSeq" id="WP_234622428.1">
    <property type="nucleotide sequence ID" value="NZ_JAHWXT010000001.1"/>
</dbReference>
<evidence type="ECO:0000256" key="4">
    <source>
        <dbReference type="ARBA" id="ARBA00011738"/>
    </source>
</evidence>
<gene>
    <name evidence="9" type="ORF">KW868_00480</name>
</gene>
<feature type="domain" description="HD/PDEase" evidence="8">
    <location>
        <begin position="32"/>
        <end position="149"/>
    </location>
</feature>
<dbReference type="GO" id="GO:0002953">
    <property type="term" value="F:5'-deoxynucleotidase activity"/>
    <property type="evidence" value="ECO:0007669"/>
    <property type="project" value="UniProtKB-EC"/>
</dbReference>
<dbReference type="Proteomes" id="UP000887320">
    <property type="component" value="Unassembled WGS sequence"/>
</dbReference>
<dbReference type="PANTHER" id="PTHR11845:SF13">
    <property type="entry name" value="5'-DEOXYNUCLEOTIDASE HDDC2"/>
    <property type="match status" value="1"/>
</dbReference>
<dbReference type="PANTHER" id="PTHR11845">
    <property type="entry name" value="5'-DEOXYNUCLEOTIDASE HDDC2"/>
    <property type="match status" value="1"/>
</dbReference>
<keyword evidence="7" id="KW-0378">Hydrolase</keyword>
<evidence type="ECO:0000256" key="2">
    <source>
        <dbReference type="ARBA" id="ARBA00001936"/>
    </source>
</evidence>
<evidence type="ECO:0000256" key="7">
    <source>
        <dbReference type="ARBA" id="ARBA00022801"/>
    </source>
</evidence>
<accession>A0A8X8GCR3</accession>
<evidence type="ECO:0000256" key="1">
    <source>
        <dbReference type="ARBA" id="ARBA00001638"/>
    </source>
</evidence>
<dbReference type="InterPro" id="IPR006674">
    <property type="entry name" value="HD_domain"/>
</dbReference>
<evidence type="ECO:0000313" key="10">
    <source>
        <dbReference type="Proteomes" id="UP000887320"/>
    </source>
</evidence>
<evidence type="ECO:0000256" key="5">
    <source>
        <dbReference type="ARBA" id="ARBA00012964"/>
    </source>
</evidence>
<keyword evidence="6" id="KW-0479">Metal-binding</keyword>
<dbReference type="GO" id="GO:0005737">
    <property type="term" value="C:cytoplasm"/>
    <property type="evidence" value="ECO:0007669"/>
    <property type="project" value="TreeGrafter"/>
</dbReference>
<dbReference type="GO" id="GO:0046872">
    <property type="term" value="F:metal ion binding"/>
    <property type="evidence" value="ECO:0007669"/>
    <property type="project" value="UniProtKB-KW"/>
</dbReference>
<evidence type="ECO:0000259" key="8">
    <source>
        <dbReference type="SMART" id="SM00471"/>
    </source>
</evidence>
<evidence type="ECO:0000313" key="9">
    <source>
        <dbReference type="EMBL" id="MCF0262952.1"/>
    </source>
</evidence>
<reference evidence="9" key="1">
    <citation type="submission" date="2021-07" db="EMBL/GenBank/DDBJ databases">
        <authorList>
            <person name="Fernandez M."/>
            <person name="Pereira P."/>
            <person name="Torres Tejerizo G.A."/>
            <person name="Gonzalez P."/>
            <person name="Agostini E."/>
        </authorList>
    </citation>
    <scope>NUCLEOTIDE SEQUENCE</scope>
    <source>
        <strain evidence="9">SFC 500-1A</strain>
    </source>
</reference>
<comment type="subunit">
    <text evidence="4">Homodimer.</text>
</comment>
<dbReference type="SUPFAM" id="SSF109604">
    <property type="entry name" value="HD-domain/PDEase-like"/>
    <property type="match status" value="1"/>
</dbReference>
<organism evidence="9 10">
    <name type="scientific">Acinetobacter guillouiae</name>
    <name type="common">Acinetobacter genomosp. 11</name>
    <dbReference type="NCBI Taxonomy" id="106649"/>
    <lineage>
        <taxon>Bacteria</taxon>
        <taxon>Pseudomonadati</taxon>
        <taxon>Pseudomonadota</taxon>
        <taxon>Gammaproteobacteria</taxon>
        <taxon>Moraxellales</taxon>
        <taxon>Moraxellaceae</taxon>
        <taxon>Acinetobacter</taxon>
    </lineage>
</organism>
<name>A0A8X8GCR3_ACIGI</name>
<dbReference type="EC" id="3.1.3.89" evidence="5"/>
<protein>
    <recommendedName>
        <fullName evidence="5">5'-deoxynucleotidase</fullName>
        <ecNumber evidence="5">3.1.3.89</ecNumber>
    </recommendedName>
</protein>